<name>A0A382BTR6_9ZZZZ</name>
<evidence type="ECO:0000256" key="2">
    <source>
        <dbReference type="ARBA" id="ARBA00022475"/>
    </source>
</evidence>
<feature type="transmembrane region" description="Helical" evidence="7">
    <location>
        <begin position="397"/>
        <end position="420"/>
    </location>
</feature>
<dbReference type="GO" id="GO:0005886">
    <property type="term" value="C:plasma membrane"/>
    <property type="evidence" value="ECO:0007669"/>
    <property type="project" value="UniProtKB-SubCell"/>
</dbReference>
<gene>
    <name evidence="10" type="ORF">METZ01_LOCUS170072</name>
</gene>
<comment type="subcellular location">
    <subcellularLocation>
        <location evidence="1">Cell membrane</location>
        <topology evidence="1">Multi-pass membrane protein</topology>
    </subcellularLocation>
</comment>
<dbReference type="InterPro" id="IPR025857">
    <property type="entry name" value="MacB_PCD"/>
</dbReference>
<dbReference type="PANTHER" id="PTHR30572:SF4">
    <property type="entry name" value="ABC TRANSPORTER PERMEASE YTRF"/>
    <property type="match status" value="1"/>
</dbReference>
<dbReference type="PANTHER" id="PTHR30572">
    <property type="entry name" value="MEMBRANE COMPONENT OF TRANSPORTER-RELATED"/>
    <property type="match status" value="1"/>
</dbReference>
<evidence type="ECO:0000256" key="7">
    <source>
        <dbReference type="SAM" id="Phobius"/>
    </source>
</evidence>
<sequence>MHGFFFIRIIQVGFKSLRLHKLRSMLTMLGMIIGVWAVITLVAIGEGASHDAQEAIKSLGAKNVIIRSIKPPSMRTQMHGNWESFFRRWMAVYGLKRQDAVQIKKTVPGVKRVLPMLTKRMNAVHGVREVDCQLIGTFPYYPEFTQAEMVVGQFLNEEEENSKVSSCVISLPLAERLFAGHNPLLEKIVVRGYESSQVFQVKGVLQERVDAEKLPQLADSLGRTITANVYVPLSTFNALYGVKNVDRSVGNLKLEAVELTEIRVEFESVEQVLSSLPLIHEALRSGRDERDFEIVVPIRELNALQKQKARDTRMLLYIACISLLVGGIGIMNIMLATVTERTREIGVRRALGATQADITLQFLVETLMLCLIGGGIGVVGGWLFAAFRHNIMHTTTIVTEWSVLLAFGLSVSVGLIFGIYPARRAAHLDPIEALRHA</sequence>
<feature type="transmembrane region" description="Helical" evidence="7">
    <location>
        <begin position="358"/>
        <end position="385"/>
    </location>
</feature>
<proteinExistence type="inferred from homology"/>
<evidence type="ECO:0008006" key="11">
    <source>
        <dbReference type="Google" id="ProtNLM"/>
    </source>
</evidence>
<reference evidence="10" key="1">
    <citation type="submission" date="2018-05" db="EMBL/GenBank/DDBJ databases">
        <authorList>
            <person name="Lanie J.A."/>
            <person name="Ng W.-L."/>
            <person name="Kazmierczak K.M."/>
            <person name="Andrzejewski T.M."/>
            <person name="Davidsen T.M."/>
            <person name="Wayne K.J."/>
            <person name="Tettelin H."/>
            <person name="Glass J.I."/>
            <person name="Rusch D."/>
            <person name="Podicherti R."/>
            <person name="Tsui H.-C.T."/>
            <person name="Winkler M.E."/>
        </authorList>
    </citation>
    <scope>NUCLEOTIDE SEQUENCE</scope>
</reference>
<dbReference type="InterPro" id="IPR050250">
    <property type="entry name" value="Macrolide_Exporter_MacB"/>
</dbReference>
<evidence type="ECO:0000256" key="6">
    <source>
        <dbReference type="ARBA" id="ARBA00038076"/>
    </source>
</evidence>
<evidence type="ECO:0000259" key="8">
    <source>
        <dbReference type="Pfam" id="PF02687"/>
    </source>
</evidence>
<dbReference type="Pfam" id="PF02687">
    <property type="entry name" value="FtsX"/>
    <property type="match status" value="1"/>
</dbReference>
<keyword evidence="4 7" id="KW-1133">Transmembrane helix</keyword>
<dbReference type="Pfam" id="PF12704">
    <property type="entry name" value="MacB_PCD"/>
    <property type="match status" value="1"/>
</dbReference>
<dbReference type="GO" id="GO:0022857">
    <property type="term" value="F:transmembrane transporter activity"/>
    <property type="evidence" value="ECO:0007669"/>
    <property type="project" value="TreeGrafter"/>
</dbReference>
<dbReference type="AlphaFoldDB" id="A0A382BTR6"/>
<keyword evidence="2" id="KW-1003">Cell membrane</keyword>
<comment type="similarity">
    <text evidence="6">Belongs to the ABC-4 integral membrane protein family.</text>
</comment>
<evidence type="ECO:0000313" key="10">
    <source>
        <dbReference type="EMBL" id="SVB17218.1"/>
    </source>
</evidence>
<feature type="transmembrane region" description="Helical" evidence="7">
    <location>
        <begin position="25"/>
        <end position="44"/>
    </location>
</feature>
<feature type="domain" description="MacB-like periplasmic core" evidence="9">
    <location>
        <begin position="24"/>
        <end position="240"/>
    </location>
</feature>
<evidence type="ECO:0000256" key="3">
    <source>
        <dbReference type="ARBA" id="ARBA00022692"/>
    </source>
</evidence>
<evidence type="ECO:0000256" key="4">
    <source>
        <dbReference type="ARBA" id="ARBA00022989"/>
    </source>
</evidence>
<evidence type="ECO:0000256" key="1">
    <source>
        <dbReference type="ARBA" id="ARBA00004651"/>
    </source>
</evidence>
<organism evidence="10">
    <name type="scientific">marine metagenome</name>
    <dbReference type="NCBI Taxonomy" id="408172"/>
    <lineage>
        <taxon>unclassified sequences</taxon>
        <taxon>metagenomes</taxon>
        <taxon>ecological metagenomes</taxon>
    </lineage>
</organism>
<feature type="transmembrane region" description="Helical" evidence="7">
    <location>
        <begin position="314"/>
        <end position="338"/>
    </location>
</feature>
<feature type="domain" description="ABC3 transporter permease C-terminal" evidence="8">
    <location>
        <begin position="318"/>
        <end position="430"/>
    </location>
</feature>
<keyword evidence="5 7" id="KW-0472">Membrane</keyword>
<keyword evidence="3 7" id="KW-0812">Transmembrane</keyword>
<dbReference type="InterPro" id="IPR003838">
    <property type="entry name" value="ABC3_permease_C"/>
</dbReference>
<protein>
    <recommendedName>
        <fullName evidence="11">ABC3 transporter permease protein domain-containing protein</fullName>
    </recommendedName>
</protein>
<dbReference type="EMBL" id="UINC01031339">
    <property type="protein sequence ID" value="SVB17218.1"/>
    <property type="molecule type" value="Genomic_DNA"/>
</dbReference>
<evidence type="ECO:0000259" key="9">
    <source>
        <dbReference type="Pfam" id="PF12704"/>
    </source>
</evidence>
<evidence type="ECO:0000256" key="5">
    <source>
        <dbReference type="ARBA" id="ARBA00023136"/>
    </source>
</evidence>
<accession>A0A382BTR6</accession>